<name>A0A1M6GIS9_9FLAO</name>
<dbReference type="AlphaFoldDB" id="A0A1M6GIS9"/>
<sequence length="96" mass="11135">MKKILIGTVYSIIAFAIISYITVMCSLLSTTLGDLGKPVTNIGFPLKYYYQFWCRGSDSPNCGWKLEYFIYDCLITWVITLVIYFLLTRNKKHNCK</sequence>
<reference evidence="3" key="1">
    <citation type="submission" date="2016-11" db="EMBL/GenBank/DDBJ databases">
        <authorList>
            <person name="Varghese N."/>
            <person name="Submissions S."/>
        </authorList>
    </citation>
    <scope>NUCLEOTIDE SEQUENCE [LARGE SCALE GENOMIC DNA]</scope>
    <source>
        <strain evidence="3">DSM 18829</strain>
    </source>
</reference>
<keyword evidence="1" id="KW-1133">Transmembrane helix</keyword>
<proteinExistence type="predicted"/>
<keyword evidence="1" id="KW-0812">Transmembrane</keyword>
<dbReference type="STRING" id="415425.SAMN05444363_2638"/>
<feature type="transmembrane region" description="Helical" evidence="1">
    <location>
        <begin position="7"/>
        <end position="29"/>
    </location>
</feature>
<feature type="transmembrane region" description="Helical" evidence="1">
    <location>
        <begin position="68"/>
        <end position="87"/>
    </location>
</feature>
<protein>
    <submittedName>
        <fullName evidence="2">Uncharacterized protein</fullName>
    </submittedName>
</protein>
<evidence type="ECO:0000313" key="3">
    <source>
        <dbReference type="Proteomes" id="UP000184488"/>
    </source>
</evidence>
<dbReference type="Proteomes" id="UP000184488">
    <property type="component" value="Unassembled WGS sequence"/>
</dbReference>
<keyword evidence="1" id="KW-0472">Membrane</keyword>
<gene>
    <name evidence="2" type="ORF">SAMN05444363_2638</name>
</gene>
<organism evidence="2 3">
    <name type="scientific">Flavobacterium terrae</name>
    <dbReference type="NCBI Taxonomy" id="415425"/>
    <lineage>
        <taxon>Bacteria</taxon>
        <taxon>Pseudomonadati</taxon>
        <taxon>Bacteroidota</taxon>
        <taxon>Flavobacteriia</taxon>
        <taxon>Flavobacteriales</taxon>
        <taxon>Flavobacteriaceae</taxon>
        <taxon>Flavobacterium</taxon>
    </lineage>
</organism>
<evidence type="ECO:0000256" key="1">
    <source>
        <dbReference type="SAM" id="Phobius"/>
    </source>
</evidence>
<evidence type="ECO:0000313" key="2">
    <source>
        <dbReference type="EMBL" id="SHJ09863.1"/>
    </source>
</evidence>
<accession>A0A1M6GIS9</accession>
<keyword evidence="3" id="KW-1185">Reference proteome</keyword>
<dbReference type="EMBL" id="FQZI01000005">
    <property type="protein sequence ID" value="SHJ09863.1"/>
    <property type="molecule type" value="Genomic_DNA"/>
</dbReference>